<dbReference type="GeneID" id="102829859"/>
<feature type="region of interest" description="Disordered" evidence="4">
    <location>
        <begin position="399"/>
        <end position="418"/>
    </location>
</feature>
<sequence length="489" mass="53613">MAASQLAALEGVESGAEGLPLTEASSSFLYDEGQRLALEALLSEGQEAFEACVHREGLRPFLSTDEARSLAASAQDWTAATPEPGGMAEGAAVTTNGTSANDSLTYWPGQTEEPAPILRLGWPEDSTWRGITRAQLYTQPPSEGHPSLKELVRRELQAACKLVAVVMDVFTDPDLLWDLVDAATRRRVPVYLLLDCQHLPAFLALAQQLGLNPRATENLDVRIVRGCSFQSRWRRQVRGHVREKFVLLDGDRVISGSYSFTWSDARLHRGLVTLLTGEITDAFSQEFRTLYAASWPLPPASPTNSFISTLGGVHLGRSPHRVVRRCSVAPVSPPPDDPLARRLAACHVLDGGDRREPPTTPGPALSDILRSMQRARTPSGPPARPSRSLWDLSHLSQLSESSEGDELKKSWGSKDTPAKALMRQRGAGGGPWGEVDPRPPALPLIPGHHLRYLSPTRRRFGEDISSQILDPRRLRQPDWATRAGFRGRP</sequence>
<dbReference type="Gene3D" id="3.30.870.10">
    <property type="entry name" value="Endonuclease Chain A"/>
    <property type="match status" value="1"/>
</dbReference>
<comment type="subcellular location">
    <subcellularLocation>
        <location evidence="1">Cytoplasm</location>
    </subcellularLocation>
</comment>
<dbReference type="InterPro" id="IPR012461">
    <property type="entry name" value="SACK1"/>
</dbReference>
<evidence type="ECO:0000256" key="4">
    <source>
        <dbReference type="SAM" id="MobiDB-lite"/>
    </source>
</evidence>
<evidence type="ECO:0000259" key="5">
    <source>
        <dbReference type="Pfam" id="PF07894"/>
    </source>
</evidence>
<accession>A0A9B0TQK5</accession>
<dbReference type="PANTHER" id="PTHR16181">
    <property type="entry name" value="PROTEIN FAM83A-RELATED"/>
    <property type="match status" value="1"/>
</dbReference>
<reference evidence="7" key="1">
    <citation type="submission" date="2025-08" db="UniProtKB">
        <authorList>
            <consortium name="RefSeq"/>
        </authorList>
    </citation>
    <scope>IDENTIFICATION</scope>
    <source>
        <tissue evidence="7">Spleen</tissue>
    </source>
</reference>
<evidence type="ECO:0000256" key="3">
    <source>
        <dbReference type="ARBA" id="ARBA00022490"/>
    </source>
</evidence>
<dbReference type="Pfam" id="PF07894">
    <property type="entry name" value="SACK1"/>
    <property type="match status" value="1"/>
</dbReference>
<keyword evidence="6" id="KW-1185">Reference proteome</keyword>
<dbReference type="FunFam" id="3.30.870.10:FF:000004">
    <property type="entry name" value="protein FAM83H isoform X2"/>
    <property type="match status" value="1"/>
</dbReference>
<dbReference type="Proteomes" id="UP000504623">
    <property type="component" value="Unplaced"/>
</dbReference>
<gene>
    <name evidence="7" type="primary">FAM83E</name>
</gene>
<dbReference type="RefSeq" id="XP_006868226.1">
    <property type="nucleotide sequence ID" value="XM_006868164.1"/>
</dbReference>
<feature type="domain" description="Scaffolding anchor of CK1" evidence="5">
    <location>
        <begin position="21"/>
        <end position="296"/>
    </location>
</feature>
<proteinExistence type="inferred from homology"/>
<keyword evidence="3" id="KW-0963">Cytoplasm</keyword>
<dbReference type="GO" id="GO:0019901">
    <property type="term" value="F:protein kinase binding"/>
    <property type="evidence" value="ECO:0007669"/>
    <property type="project" value="TreeGrafter"/>
</dbReference>
<dbReference type="PANTHER" id="PTHR16181:SF29">
    <property type="entry name" value="PROTEIN FAM83A-RELATED"/>
    <property type="match status" value="1"/>
</dbReference>
<dbReference type="OrthoDB" id="8943940at2759"/>
<evidence type="ECO:0000313" key="6">
    <source>
        <dbReference type="Proteomes" id="UP000504623"/>
    </source>
</evidence>
<dbReference type="AlphaFoldDB" id="A0A9B0TQK5"/>
<protein>
    <submittedName>
        <fullName evidence="7">Protein FAM83E</fullName>
    </submittedName>
</protein>
<dbReference type="CTD" id="54854"/>
<comment type="similarity">
    <text evidence="2">Belongs to the FAM83 family.</text>
</comment>
<evidence type="ECO:0000313" key="7">
    <source>
        <dbReference type="RefSeq" id="XP_006868226.1"/>
    </source>
</evidence>
<dbReference type="GO" id="GO:0005737">
    <property type="term" value="C:cytoplasm"/>
    <property type="evidence" value="ECO:0007669"/>
    <property type="project" value="UniProtKB-SubCell"/>
</dbReference>
<feature type="region of interest" description="Disordered" evidence="4">
    <location>
        <begin position="455"/>
        <end position="489"/>
    </location>
</feature>
<name>A0A9B0TQK5_CHRAS</name>
<evidence type="ECO:0000256" key="2">
    <source>
        <dbReference type="ARBA" id="ARBA00006937"/>
    </source>
</evidence>
<dbReference type="SUPFAM" id="SSF56024">
    <property type="entry name" value="Phospholipase D/nuclease"/>
    <property type="match status" value="1"/>
</dbReference>
<feature type="compositionally biased region" description="Polar residues" evidence="4">
    <location>
        <begin position="93"/>
        <end position="104"/>
    </location>
</feature>
<evidence type="ECO:0000256" key="1">
    <source>
        <dbReference type="ARBA" id="ARBA00004496"/>
    </source>
</evidence>
<dbReference type="GO" id="GO:0007165">
    <property type="term" value="P:signal transduction"/>
    <property type="evidence" value="ECO:0007669"/>
    <property type="project" value="TreeGrafter"/>
</dbReference>
<feature type="region of interest" description="Disordered" evidence="4">
    <location>
        <begin position="73"/>
        <end position="105"/>
    </location>
</feature>
<dbReference type="InterPro" id="IPR050944">
    <property type="entry name" value="FAM83"/>
</dbReference>
<organism evidence="6 7">
    <name type="scientific">Chrysochloris asiatica</name>
    <name type="common">Cape golden mole</name>
    <dbReference type="NCBI Taxonomy" id="185453"/>
    <lineage>
        <taxon>Eukaryota</taxon>
        <taxon>Metazoa</taxon>
        <taxon>Chordata</taxon>
        <taxon>Craniata</taxon>
        <taxon>Vertebrata</taxon>
        <taxon>Euteleostomi</taxon>
        <taxon>Mammalia</taxon>
        <taxon>Eutheria</taxon>
        <taxon>Afrotheria</taxon>
        <taxon>Chrysochloridae</taxon>
        <taxon>Chrysochlorinae</taxon>
        <taxon>Chrysochloris</taxon>
    </lineage>
</organism>